<dbReference type="Pfam" id="PF25876">
    <property type="entry name" value="HH_MFP_RND"/>
    <property type="match status" value="1"/>
</dbReference>
<dbReference type="GO" id="GO:0005886">
    <property type="term" value="C:plasma membrane"/>
    <property type="evidence" value="ECO:0007669"/>
    <property type="project" value="TreeGrafter"/>
</dbReference>
<dbReference type="Pfam" id="PF25944">
    <property type="entry name" value="Beta-barrel_RND"/>
    <property type="match status" value="1"/>
</dbReference>
<dbReference type="InterPro" id="IPR058627">
    <property type="entry name" value="MdtA-like_C"/>
</dbReference>
<reference evidence="9" key="1">
    <citation type="submission" date="2017-06" db="EMBL/GenBank/DDBJ databases">
        <authorList>
            <person name="Varghese N."/>
            <person name="Submissions S."/>
        </authorList>
    </citation>
    <scope>NUCLEOTIDE SEQUENCE [LARGE SCALE GENOMIC DNA]</scope>
    <source>
        <strain evidence="9">DSM 11116</strain>
    </source>
</reference>
<name>A0A212TFK1_9BACT</name>
<sequence>MFPLRSFRYTVLTLLFPPLLGLGLSGCGANSQAENTKPEAPPTLPVAQLVARDTVLSHEYVADIQAVRNVEIRARVEGFLEQIYVDEGKPVRKGQLLFRINDAPYKTQLSQARAVLGSAKAQAQVAKLELSRVQLLTAKNIISKTELDVAQAKYCAAQAQIDEARSAETAAALSLSYTQVRAPFDGVINRIPLKMGSVIEDGTLLTTVSDTRAVYAYFNVSEAEYLEYTRNGQQDSARSTNNARLVLADGSTYNVKGKIETVEGQFQANTGSIAFRARFDNPDKLLRHGASGKVRITNTVSDAVLVPQKAVFEIQDKNYVFLVDNAGKVQQHEFKPKTRLATYYLVASGLKPGQRVVCEGTQDLRNGAQITPRMVTLSSLVSVLP</sequence>
<feature type="chain" id="PRO_5012804149" evidence="3">
    <location>
        <begin position="34"/>
        <end position="385"/>
    </location>
</feature>
<gene>
    <name evidence="8" type="ORF">SAMN06265337_1162</name>
</gene>
<dbReference type="Pfam" id="PF25967">
    <property type="entry name" value="RND-MFP_C"/>
    <property type="match status" value="1"/>
</dbReference>
<dbReference type="OrthoDB" id="9801814at2"/>
<dbReference type="InterPro" id="IPR006143">
    <property type="entry name" value="RND_pump_MFP"/>
</dbReference>
<evidence type="ECO:0000256" key="1">
    <source>
        <dbReference type="ARBA" id="ARBA00004196"/>
    </source>
</evidence>
<dbReference type="GO" id="GO:0022857">
    <property type="term" value="F:transmembrane transporter activity"/>
    <property type="evidence" value="ECO:0007669"/>
    <property type="project" value="InterPro"/>
</dbReference>
<evidence type="ECO:0000259" key="5">
    <source>
        <dbReference type="Pfam" id="PF25917"/>
    </source>
</evidence>
<dbReference type="RefSeq" id="WP_088842428.1">
    <property type="nucleotide sequence ID" value="NZ_FYEW01000001.1"/>
</dbReference>
<evidence type="ECO:0000259" key="6">
    <source>
        <dbReference type="Pfam" id="PF25944"/>
    </source>
</evidence>
<organism evidence="8 9">
    <name type="scientific">Hymenobacter gelipurpurascens</name>
    <dbReference type="NCBI Taxonomy" id="89968"/>
    <lineage>
        <taxon>Bacteria</taxon>
        <taxon>Pseudomonadati</taxon>
        <taxon>Bacteroidota</taxon>
        <taxon>Cytophagia</taxon>
        <taxon>Cytophagales</taxon>
        <taxon>Hymenobacteraceae</taxon>
        <taxon>Hymenobacter</taxon>
    </lineage>
</organism>
<evidence type="ECO:0000256" key="2">
    <source>
        <dbReference type="ARBA" id="ARBA00009477"/>
    </source>
</evidence>
<dbReference type="NCBIfam" id="TIGR01730">
    <property type="entry name" value="RND_mfp"/>
    <property type="match status" value="1"/>
</dbReference>
<evidence type="ECO:0000259" key="4">
    <source>
        <dbReference type="Pfam" id="PF25876"/>
    </source>
</evidence>
<evidence type="ECO:0000313" key="9">
    <source>
        <dbReference type="Proteomes" id="UP000198131"/>
    </source>
</evidence>
<dbReference type="Gene3D" id="2.40.30.170">
    <property type="match status" value="1"/>
</dbReference>
<dbReference type="InterPro" id="IPR058626">
    <property type="entry name" value="MdtA-like_b-barrel"/>
</dbReference>
<dbReference type="PANTHER" id="PTHR30158:SF23">
    <property type="entry name" value="MULTIDRUG RESISTANCE PROTEIN MEXA"/>
    <property type="match status" value="1"/>
</dbReference>
<dbReference type="Gene3D" id="1.10.287.470">
    <property type="entry name" value="Helix hairpin bin"/>
    <property type="match status" value="1"/>
</dbReference>
<feature type="signal peptide" evidence="3">
    <location>
        <begin position="1"/>
        <end position="33"/>
    </location>
</feature>
<dbReference type="Pfam" id="PF25917">
    <property type="entry name" value="BSH_RND"/>
    <property type="match status" value="1"/>
</dbReference>
<keyword evidence="3" id="KW-0732">Signal</keyword>
<proteinExistence type="inferred from homology"/>
<dbReference type="PANTHER" id="PTHR30158">
    <property type="entry name" value="ACRA/E-RELATED COMPONENT OF DRUG EFFLUX TRANSPORTER"/>
    <property type="match status" value="1"/>
</dbReference>
<dbReference type="PROSITE" id="PS51257">
    <property type="entry name" value="PROKAR_LIPOPROTEIN"/>
    <property type="match status" value="1"/>
</dbReference>
<dbReference type="Proteomes" id="UP000198131">
    <property type="component" value="Unassembled WGS sequence"/>
</dbReference>
<dbReference type="EMBL" id="FYEW01000001">
    <property type="protein sequence ID" value="SNC64848.1"/>
    <property type="molecule type" value="Genomic_DNA"/>
</dbReference>
<evidence type="ECO:0000313" key="8">
    <source>
        <dbReference type="EMBL" id="SNC64848.1"/>
    </source>
</evidence>
<evidence type="ECO:0000256" key="3">
    <source>
        <dbReference type="SAM" id="SignalP"/>
    </source>
</evidence>
<dbReference type="GO" id="GO:0030313">
    <property type="term" value="C:cell envelope"/>
    <property type="evidence" value="ECO:0007669"/>
    <property type="project" value="UniProtKB-SubCell"/>
</dbReference>
<comment type="similarity">
    <text evidence="2">Belongs to the membrane fusion protein (MFP) (TC 8.A.1) family.</text>
</comment>
<feature type="domain" description="Multidrug resistance protein MdtA-like barrel-sandwich hybrid" evidence="5">
    <location>
        <begin position="68"/>
        <end position="206"/>
    </location>
</feature>
<keyword evidence="9" id="KW-1185">Reference proteome</keyword>
<dbReference type="GO" id="GO:0046677">
    <property type="term" value="P:response to antibiotic"/>
    <property type="evidence" value="ECO:0007669"/>
    <property type="project" value="TreeGrafter"/>
</dbReference>
<evidence type="ECO:0000259" key="7">
    <source>
        <dbReference type="Pfam" id="PF25967"/>
    </source>
</evidence>
<accession>A0A212TFK1</accession>
<dbReference type="SUPFAM" id="SSF111369">
    <property type="entry name" value="HlyD-like secretion proteins"/>
    <property type="match status" value="1"/>
</dbReference>
<feature type="domain" description="Multidrug resistance protein MdtA-like beta-barrel" evidence="6">
    <location>
        <begin position="214"/>
        <end position="298"/>
    </location>
</feature>
<dbReference type="AlphaFoldDB" id="A0A212TFK1"/>
<dbReference type="InterPro" id="IPR058624">
    <property type="entry name" value="MdtA-like_HH"/>
</dbReference>
<dbReference type="Gene3D" id="2.40.420.20">
    <property type="match status" value="1"/>
</dbReference>
<feature type="domain" description="Multidrug resistance protein MdtA-like C-terminal permuted SH3" evidence="7">
    <location>
        <begin position="302"/>
        <end position="362"/>
    </location>
</feature>
<dbReference type="Gene3D" id="2.40.50.100">
    <property type="match status" value="1"/>
</dbReference>
<feature type="domain" description="Multidrug resistance protein MdtA-like alpha-helical hairpin" evidence="4">
    <location>
        <begin position="108"/>
        <end position="178"/>
    </location>
</feature>
<comment type="subcellular location">
    <subcellularLocation>
        <location evidence="1">Cell envelope</location>
    </subcellularLocation>
</comment>
<protein>
    <submittedName>
        <fullName evidence="8">Membrane fusion protein, multidrug efflux system</fullName>
    </submittedName>
</protein>
<dbReference type="InterPro" id="IPR058625">
    <property type="entry name" value="MdtA-like_BSH"/>
</dbReference>